<evidence type="ECO:0000313" key="12">
    <source>
        <dbReference type="EMBL" id="PZQ53403.1"/>
    </source>
</evidence>
<evidence type="ECO:0000256" key="1">
    <source>
        <dbReference type="ARBA" id="ARBA00004383"/>
    </source>
</evidence>
<keyword evidence="6" id="KW-0812">Transmembrane</keyword>
<reference evidence="12 13" key="1">
    <citation type="submission" date="2017-08" db="EMBL/GenBank/DDBJ databases">
        <title>Infants hospitalized years apart are colonized by the same room-sourced microbial strains.</title>
        <authorList>
            <person name="Brooks B."/>
            <person name="Olm M.R."/>
            <person name="Firek B.A."/>
            <person name="Baker R."/>
            <person name="Thomas B.C."/>
            <person name="Morowitz M.J."/>
            <person name="Banfield J.F."/>
        </authorList>
    </citation>
    <scope>NUCLEOTIDE SEQUENCE [LARGE SCALE GENOMIC DNA]</scope>
    <source>
        <strain evidence="12">S2_005_002_R2_33</strain>
    </source>
</reference>
<accession>A0A2W5QF87</accession>
<keyword evidence="7" id="KW-0653">Protein transport</keyword>
<evidence type="ECO:0000259" key="11">
    <source>
        <dbReference type="PROSITE" id="PS52015"/>
    </source>
</evidence>
<dbReference type="GO" id="GO:0015031">
    <property type="term" value="P:protein transport"/>
    <property type="evidence" value="ECO:0007669"/>
    <property type="project" value="UniProtKB-KW"/>
</dbReference>
<dbReference type="Pfam" id="PF03544">
    <property type="entry name" value="TonB_C"/>
    <property type="match status" value="1"/>
</dbReference>
<dbReference type="GO" id="GO:0031992">
    <property type="term" value="F:energy transducer activity"/>
    <property type="evidence" value="ECO:0007669"/>
    <property type="project" value="TreeGrafter"/>
</dbReference>
<keyword evidence="9" id="KW-0472">Membrane</keyword>
<dbReference type="EMBL" id="QFPX01000015">
    <property type="protein sequence ID" value="PZQ53403.1"/>
    <property type="molecule type" value="Genomic_DNA"/>
</dbReference>
<dbReference type="SUPFAM" id="SSF74653">
    <property type="entry name" value="TolA/TonB C-terminal domain"/>
    <property type="match status" value="1"/>
</dbReference>
<feature type="domain" description="TonB C-terminal" evidence="11">
    <location>
        <begin position="146"/>
        <end position="237"/>
    </location>
</feature>
<organism evidence="12 13">
    <name type="scientific">Novosphingobium pentaromativorans</name>
    <dbReference type="NCBI Taxonomy" id="205844"/>
    <lineage>
        <taxon>Bacteria</taxon>
        <taxon>Pseudomonadati</taxon>
        <taxon>Pseudomonadota</taxon>
        <taxon>Alphaproteobacteria</taxon>
        <taxon>Sphingomonadales</taxon>
        <taxon>Sphingomonadaceae</taxon>
        <taxon>Novosphingobium</taxon>
    </lineage>
</organism>
<gene>
    <name evidence="12" type="ORF">DI555_16420</name>
</gene>
<comment type="similarity">
    <text evidence="2">Belongs to the TonB family.</text>
</comment>
<dbReference type="Proteomes" id="UP000249082">
    <property type="component" value="Unassembled WGS sequence"/>
</dbReference>
<feature type="compositionally biased region" description="Pro residues" evidence="10">
    <location>
        <begin position="62"/>
        <end position="76"/>
    </location>
</feature>
<dbReference type="NCBIfam" id="TIGR01352">
    <property type="entry name" value="tonB_Cterm"/>
    <property type="match status" value="1"/>
</dbReference>
<feature type="region of interest" description="Disordered" evidence="10">
    <location>
        <begin position="110"/>
        <end position="145"/>
    </location>
</feature>
<evidence type="ECO:0000256" key="8">
    <source>
        <dbReference type="ARBA" id="ARBA00022989"/>
    </source>
</evidence>
<comment type="subcellular location">
    <subcellularLocation>
        <location evidence="1">Cell inner membrane</location>
        <topology evidence="1">Single-pass membrane protein</topology>
        <orientation evidence="1">Periplasmic side</orientation>
    </subcellularLocation>
</comment>
<dbReference type="InterPro" id="IPR051045">
    <property type="entry name" value="TonB-dependent_transducer"/>
</dbReference>
<evidence type="ECO:0000256" key="3">
    <source>
        <dbReference type="ARBA" id="ARBA00022448"/>
    </source>
</evidence>
<keyword evidence="5" id="KW-0997">Cell inner membrane</keyword>
<evidence type="ECO:0000256" key="10">
    <source>
        <dbReference type="SAM" id="MobiDB-lite"/>
    </source>
</evidence>
<proteinExistence type="inferred from homology"/>
<dbReference type="InterPro" id="IPR006260">
    <property type="entry name" value="TonB/TolA_C"/>
</dbReference>
<protein>
    <submittedName>
        <fullName evidence="12">Energy transducer TonB</fullName>
    </submittedName>
</protein>
<evidence type="ECO:0000256" key="5">
    <source>
        <dbReference type="ARBA" id="ARBA00022519"/>
    </source>
</evidence>
<evidence type="ECO:0000256" key="4">
    <source>
        <dbReference type="ARBA" id="ARBA00022475"/>
    </source>
</evidence>
<dbReference type="PANTHER" id="PTHR33446:SF2">
    <property type="entry name" value="PROTEIN TONB"/>
    <property type="match status" value="1"/>
</dbReference>
<evidence type="ECO:0000256" key="9">
    <source>
        <dbReference type="ARBA" id="ARBA00023136"/>
    </source>
</evidence>
<feature type="compositionally biased region" description="Pro residues" evidence="10">
    <location>
        <begin position="110"/>
        <end position="122"/>
    </location>
</feature>
<keyword evidence="4" id="KW-1003">Cell membrane</keyword>
<name>A0A2W5QF87_9SPHN</name>
<comment type="caution">
    <text evidence="12">The sequence shown here is derived from an EMBL/GenBank/DDBJ whole genome shotgun (WGS) entry which is preliminary data.</text>
</comment>
<sequence>MPIVPPATRFADRPTSPAARLAGLCGTGSTGLAILASLFLTWQHHTAALPASTLTAFKVAPPAAPPEPVREVPPGPEQARKDKSIPEQQRATIEAPEIAIPTSNVVAAAPPAPPVTPDPGPPVKETTAPVSKPAPPAPQASSGKPTWQGLVLAALDKVKRYPRDAHFARQQGVPYIRFTMDRQGKVLSVSLERSSGFRSLDQEALSLPKRAQPLPKPPEDVKGETIELVVPVEFFMR</sequence>
<dbReference type="PANTHER" id="PTHR33446">
    <property type="entry name" value="PROTEIN TONB-RELATED"/>
    <property type="match status" value="1"/>
</dbReference>
<dbReference type="PROSITE" id="PS52015">
    <property type="entry name" value="TONB_CTD"/>
    <property type="match status" value="1"/>
</dbReference>
<evidence type="ECO:0000256" key="2">
    <source>
        <dbReference type="ARBA" id="ARBA00006555"/>
    </source>
</evidence>
<dbReference type="AlphaFoldDB" id="A0A2W5QF87"/>
<keyword evidence="3" id="KW-0813">Transport</keyword>
<feature type="region of interest" description="Disordered" evidence="10">
    <location>
        <begin position="60"/>
        <end position="84"/>
    </location>
</feature>
<evidence type="ECO:0000256" key="7">
    <source>
        <dbReference type="ARBA" id="ARBA00022927"/>
    </source>
</evidence>
<evidence type="ECO:0000313" key="13">
    <source>
        <dbReference type="Proteomes" id="UP000249082"/>
    </source>
</evidence>
<dbReference type="GO" id="GO:0098797">
    <property type="term" value="C:plasma membrane protein complex"/>
    <property type="evidence" value="ECO:0007669"/>
    <property type="project" value="TreeGrafter"/>
</dbReference>
<evidence type="ECO:0000256" key="6">
    <source>
        <dbReference type="ARBA" id="ARBA00022692"/>
    </source>
</evidence>
<dbReference type="InterPro" id="IPR037682">
    <property type="entry name" value="TonB_C"/>
</dbReference>
<keyword evidence="8" id="KW-1133">Transmembrane helix</keyword>
<dbReference type="GO" id="GO:0055085">
    <property type="term" value="P:transmembrane transport"/>
    <property type="evidence" value="ECO:0007669"/>
    <property type="project" value="InterPro"/>
</dbReference>
<dbReference type="Gene3D" id="3.30.1150.10">
    <property type="match status" value="1"/>
</dbReference>